<keyword evidence="3" id="KW-1185">Reference proteome</keyword>
<dbReference type="InterPro" id="IPR025877">
    <property type="entry name" value="MobA-like_NTP_Trfase"/>
</dbReference>
<gene>
    <name evidence="2" type="primary">nboR</name>
    <name evidence="2" type="ORF">COCCU_07140</name>
</gene>
<dbReference type="EMBL" id="CP046455">
    <property type="protein sequence ID" value="QGU07362.1"/>
    <property type="molecule type" value="Genomic_DNA"/>
</dbReference>
<dbReference type="KEGG" id="cok:COCCU_07140"/>
<dbReference type="CDD" id="cd04182">
    <property type="entry name" value="GT_2_like_f"/>
    <property type="match status" value="1"/>
</dbReference>
<evidence type="ECO:0000259" key="1">
    <source>
        <dbReference type="Pfam" id="PF12804"/>
    </source>
</evidence>
<evidence type="ECO:0000313" key="3">
    <source>
        <dbReference type="Proteomes" id="UP000424462"/>
    </source>
</evidence>
<evidence type="ECO:0000313" key="2">
    <source>
        <dbReference type="EMBL" id="QGU07362.1"/>
    </source>
</evidence>
<dbReference type="Gene3D" id="3.90.550.10">
    <property type="entry name" value="Spore Coat Polysaccharide Biosynthesis Protein SpsA, Chain A"/>
    <property type="match status" value="1"/>
</dbReference>
<organism evidence="2 3">
    <name type="scientific">Corynebacterium occultum</name>
    <dbReference type="NCBI Taxonomy" id="2675219"/>
    <lineage>
        <taxon>Bacteria</taxon>
        <taxon>Bacillati</taxon>
        <taxon>Actinomycetota</taxon>
        <taxon>Actinomycetes</taxon>
        <taxon>Mycobacteriales</taxon>
        <taxon>Corynebacteriaceae</taxon>
        <taxon>Corynebacterium</taxon>
    </lineage>
</organism>
<accession>A0A6B8VP67</accession>
<dbReference type="EC" id="1.1.1.328" evidence="2"/>
<name>A0A6B8VP67_9CORY</name>
<dbReference type="PANTHER" id="PTHR43777:SF1">
    <property type="entry name" value="MOLYBDENUM COFACTOR CYTIDYLYLTRANSFERASE"/>
    <property type="match status" value="1"/>
</dbReference>
<sequence length="216" mass="22457">MSATPLVGVLLAAGSGSRLGLGPKALLQLGDAPEPQVVRLARVLREGGCTEVIVVLGAAAGEVRRVLGPGEHQVVVNQDWAEGMGSSFALGMGRAARILPATSAGMVMVALVDQPDLSAGVVSFLRSQATSHRVTAAAYPDKTGGLRRGHPIIFPRDLGVQAAALAAGDSAGRAWLGTHPELVDLVDVSHLADGRDLDTPEDLRAWQERRGTFHGR</sequence>
<dbReference type="Proteomes" id="UP000424462">
    <property type="component" value="Chromosome"/>
</dbReference>
<dbReference type="InterPro" id="IPR029044">
    <property type="entry name" value="Nucleotide-diphossugar_trans"/>
</dbReference>
<reference evidence="2 3" key="1">
    <citation type="submission" date="2019-11" db="EMBL/GenBank/DDBJ databases">
        <title>Complete genome sequence of Corynebacterium kalinowskii 1959, a novel Corynebacterium species isolated from soil of a small paddock in Vilsendorf, Germany.</title>
        <authorList>
            <person name="Schaffert L."/>
            <person name="Ruwe M."/>
            <person name="Milse J."/>
            <person name="Hanuschka K."/>
            <person name="Ortseifen V."/>
            <person name="Droste J."/>
            <person name="Brandt D."/>
            <person name="Schlueter L."/>
            <person name="Kutter Y."/>
            <person name="Vinke S."/>
            <person name="Viehoefer P."/>
            <person name="Jacob L."/>
            <person name="Luebke N.-C."/>
            <person name="Schulte-Berndt E."/>
            <person name="Hain C."/>
            <person name="Linder M."/>
            <person name="Schmidt P."/>
            <person name="Wollenschlaeger L."/>
            <person name="Luttermann T."/>
            <person name="Thieme E."/>
            <person name="Hassa J."/>
            <person name="Haak M."/>
            <person name="Wittchen M."/>
            <person name="Mentz A."/>
            <person name="Persicke M."/>
            <person name="Busche T."/>
            <person name="Ruckert C."/>
        </authorList>
    </citation>
    <scope>NUCLEOTIDE SEQUENCE [LARGE SCALE GENOMIC DNA]</scope>
    <source>
        <strain evidence="2 3">2039</strain>
    </source>
</reference>
<proteinExistence type="predicted"/>
<dbReference type="AlphaFoldDB" id="A0A6B8VP67"/>
<feature type="domain" description="MobA-like NTP transferase" evidence="1">
    <location>
        <begin position="8"/>
        <end position="179"/>
    </location>
</feature>
<protein>
    <submittedName>
        <fullName evidence="2">Nicotine blue oxidoreductase</fullName>
        <ecNumber evidence="2">1.1.1.328</ecNumber>
    </submittedName>
</protein>
<dbReference type="GO" id="GO:0016491">
    <property type="term" value="F:oxidoreductase activity"/>
    <property type="evidence" value="ECO:0007669"/>
    <property type="project" value="UniProtKB-KW"/>
</dbReference>
<dbReference type="SUPFAM" id="SSF53448">
    <property type="entry name" value="Nucleotide-diphospho-sugar transferases"/>
    <property type="match status" value="1"/>
</dbReference>
<keyword evidence="2" id="KW-0560">Oxidoreductase</keyword>
<dbReference type="Pfam" id="PF12804">
    <property type="entry name" value="NTP_transf_3"/>
    <property type="match status" value="1"/>
</dbReference>
<dbReference type="RefSeq" id="WP_156230863.1">
    <property type="nucleotide sequence ID" value="NZ_CP046455.1"/>
</dbReference>
<dbReference type="GO" id="GO:0016779">
    <property type="term" value="F:nucleotidyltransferase activity"/>
    <property type="evidence" value="ECO:0007669"/>
    <property type="project" value="UniProtKB-ARBA"/>
</dbReference>
<dbReference type="PANTHER" id="PTHR43777">
    <property type="entry name" value="MOLYBDENUM COFACTOR CYTIDYLYLTRANSFERASE"/>
    <property type="match status" value="1"/>
</dbReference>